<feature type="transmembrane region" description="Helical" evidence="9">
    <location>
        <begin position="398"/>
        <end position="422"/>
    </location>
</feature>
<evidence type="ECO:0000256" key="9">
    <source>
        <dbReference type="SAM" id="Phobius"/>
    </source>
</evidence>
<dbReference type="EMBL" id="CP021023">
    <property type="protein sequence ID" value="ARN56122.1"/>
    <property type="molecule type" value="Genomic_DNA"/>
</dbReference>
<evidence type="ECO:0000313" key="11">
    <source>
        <dbReference type="Proteomes" id="UP000193334"/>
    </source>
</evidence>
<accession>A0A1W6LK46</accession>
<dbReference type="Gene3D" id="3.30.70.2170">
    <property type="match status" value="1"/>
</dbReference>
<name>A0A1W6LK46_9BACT</name>
<dbReference type="Proteomes" id="UP000193334">
    <property type="component" value="Chromosome"/>
</dbReference>
<feature type="transmembrane region" description="Helical" evidence="9">
    <location>
        <begin position="452"/>
        <end position="473"/>
    </location>
</feature>
<dbReference type="Gene3D" id="1.20.1460.20">
    <property type="match status" value="1"/>
</dbReference>
<keyword evidence="7 9" id="KW-0472">Membrane</keyword>
<evidence type="ECO:0000256" key="3">
    <source>
        <dbReference type="ARBA" id="ARBA00022448"/>
    </source>
</evidence>
<feature type="transmembrane region" description="Helical" evidence="9">
    <location>
        <begin position="511"/>
        <end position="530"/>
    </location>
</feature>
<dbReference type="GO" id="GO:0033179">
    <property type="term" value="C:proton-transporting V-type ATPase, V0 domain"/>
    <property type="evidence" value="ECO:0007669"/>
    <property type="project" value="InterPro"/>
</dbReference>
<keyword evidence="5 9" id="KW-1133">Transmembrane helix</keyword>
<proteinExistence type="inferred from homology"/>
<evidence type="ECO:0000256" key="2">
    <source>
        <dbReference type="ARBA" id="ARBA00009904"/>
    </source>
</evidence>
<evidence type="ECO:0000256" key="7">
    <source>
        <dbReference type="ARBA" id="ARBA00023136"/>
    </source>
</evidence>
<feature type="transmembrane region" description="Helical" evidence="9">
    <location>
        <begin position="485"/>
        <end position="505"/>
    </location>
</feature>
<comment type="subcellular location">
    <subcellularLocation>
        <location evidence="1">Membrane</location>
        <topology evidence="1">Multi-pass membrane protein</topology>
    </subcellularLocation>
</comment>
<dbReference type="KEGG" id="pbp:STSP1_00493"/>
<evidence type="ECO:0000256" key="8">
    <source>
        <dbReference type="SAM" id="Coils"/>
    </source>
</evidence>
<evidence type="ECO:0000256" key="5">
    <source>
        <dbReference type="ARBA" id="ARBA00022989"/>
    </source>
</evidence>
<dbReference type="Gene3D" id="3.30.70.2750">
    <property type="match status" value="1"/>
</dbReference>
<evidence type="ECO:0000313" key="10">
    <source>
        <dbReference type="EMBL" id="ARN56122.1"/>
    </source>
</evidence>
<feature type="coiled-coil region" evidence="8">
    <location>
        <begin position="96"/>
        <end position="123"/>
    </location>
</feature>
<keyword evidence="6" id="KW-0406">Ion transport</keyword>
<evidence type="ECO:0000256" key="6">
    <source>
        <dbReference type="ARBA" id="ARBA00023065"/>
    </source>
</evidence>
<feature type="transmembrane region" description="Helical" evidence="9">
    <location>
        <begin position="537"/>
        <end position="555"/>
    </location>
</feature>
<sequence>MAVVDMTKILIASHKSEADKLLAELQETGLLHLLSSKDSAVCRNYDQLACRAEKPRKLEEKISELQKDISFLEEFSETPTSLMQPKVPVSRKQYREVAENSELEEAAEKVNSARKQIDKLRAEDYELKLKYDDLVKWKDIDIPLDELEKFENVKFFIGTLPPRNFGTVQKQLEEYDVVLDVVCSDKKCVRFAAAADKSQAADVQKILRASEFEAFVHTDYRGTIAENLEYIEQKRSTISDRIKAERRKAEDLADKNTDFQILHDYLRNKADAMYARSDAPGSDSVSFFEGWIKTNQLHCLDAMLEKFESTGYTKIEPEEGEQVPVAIENSKWARPFEAILGLYGSPQYKDVDPTAFMAPFFAVFFGLCLTDAAYGIIMILASVFFIKKFQGDKKFFRALAICSVCTVVAGAMTGGWFGTLIYDFAVKNDVGWLSGAIDSMTWFDPLVEPMTFLYLSLAMGYIQLMFGLGVGCWDYLRKGDVASAVINKLCWILLLNALIIMGGFSEAISPAMGSVLKWITIALLAVIGLFSVREGSWVVRIAGGLFELFGLIFYLGDLLSYLRLMALGMATAGVAMAVNIMAETTSQTPLIGWLATLLILVIGHTFNLLQSGLGAFVHTLRLQFVEYFPKFFSGGGMEFSPFSRNTRYVHIEEYKN</sequence>
<evidence type="ECO:0000256" key="4">
    <source>
        <dbReference type="ARBA" id="ARBA00022692"/>
    </source>
</evidence>
<keyword evidence="8" id="KW-0175">Coiled coil</keyword>
<keyword evidence="11" id="KW-1185">Reference proteome</keyword>
<feature type="transmembrane region" description="Helical" evidence="9">
    <location>
        <begin position="561"/>
        <end position="578"/>
    </location>
</feature>
<protein>
    <submittedName>
        <fullName evidence="10">V-type ATP synthase subunit I</fullName>
    </submittedName>
</protein>
<keyword evidence="4 9" id="KW-0812">Transmembrane</keyword>
<dbReference type="AlphaFoldDB" id="A0A1W6LK46"/>
<dbReference type="PANTHER" id="PTHR11629:SF63">
    <property type="entry name" value="V-TYPE PROTON ATPASE SUBUNIT A"/>
    <property type="match status" value="1"/>
</dbReference>
<dbReference type="GO" id="GO:0016471">
    <property type="term" value="C:vacuolar proton-transporting V-type ATPase complex"/>
    <property type="evidence" value="ECO:0007669"/>
    <property type="project" value="TreeGrafter"/>
</dbReference>
<gene>
    <name evidence="10" type="ORF">STSP1_00493</name>
</gene>
<evidence type="ECO:0000256" key="1">
    <source>
        <dbReference type="ARBA" id="ARBA00004141"/>
    </source>
</evidence>
<keyword evidence="3" id="KW-0813">Transport</keyword>
<dbReference type="InterPro" id="IPR002490">
    <property type="entry name" value="V-ATPase_116kDa_su"/>
</dbReference>
<dbReference type="PANTHER" id="PTHR11629">
    <property type="entry name" value="VACUOLAR PROTON ATPASES"/>
    <property type="match status" value="1"/>
</dbReference>
<organism evidence="10 11">
    <name type="scientific">Sedimentisphaera salicampi</name>
    <dbReference type="NCBI Taxonomy" id="1941349"/>
    <lineage>
        <taxon>Bacteria</taxon>
        <taxon>Pseudomonadati</taxon>
        <taxon>Planctomycetota</taxon>
        <taxon>Phycisphaerae</taxon>
        <taxon>Sedimentisphaerales</taxon>
        <taxon>Sedimentisphaeraceae</taxon>
        <taxon>Sedimentisphaera</taxon>
    </lineage>
</organism>
<dbReference type="RefSeq" id="WP_085754836.1">
    <property type="nucleotide sequence ID" value="NZ_CP021023.1"/>
</dbReference>
<dbReference type="GO" id="GO:0051117">
    <property type="term" value="F:ATPase binding"/>
    <property type="evidence" value="ECO:0007669"/>
    <property type="project" value="TreeGrafter"/>
</dbReference>
<reference evidence="11" key="1">
    <citation type="submission" date="2017-04" db="EMBL/GenBank/DDBJ databases">
        <title>Comparative genomics and description of representatives of a novel lineage of planctomycetes thriving in anoxic sediments.</title>
        <authorList>
            <person name="Spring S."/>
            <person name="Bunk B."/>
            <person name="Sproer C."/>
        </authorList>
    </citation>
    <scope>NUCLEOTIDE SEQUENCE [LARGE SCALE GENOMIC DNA]</scope>
    <source>
        <strain evidence="11">ST-PulAB-D4</strain>
    </source>
</reference>
<comment type="similarity">
    <text evidence="2">Belongs to the V-ATPase 116 kDa subunit family.</text>
</comment>
<feature type="transmembrane region" description="Helical" evidence="9">
    <location>
        <begin position="590"/>
        <end position="609"/>
    </location>
</feature>
<dbReference type="GO" id="GO:0046961">
    <property type="term" value="F:proton-transporting ATPase activity, rotational mechanism"/>
    <property type="evidence" value="ECO:0007669"/>
    <property type="project" value="InterPro"/>
</dbReference>
<dbReference type="STRING" id="1941349.STSP1_00493"/>
<dbReference type="GO" id="GO:0007035">
    <property type="term" value="P:vacuolar acidification"/>
    <property type="evidence" value="ECO:0007669"/>
    <property type="project" value="TreeGrafter"/>
</dbReference>
<dbReference type="Pfam" id="PF01496">
    <property type="entry name" value="V_ATPase_I"/>
    <property type="match status" value="2"/>
</dbReference>
<feature type="transmembrane region" description="Helical" evidence="9">
    <location>
        <begin position="356"/>
        <end position="386"/>
    </location>
</feature>